<keyword evidence="4" id="KW-1185">Reference proteome</keyword>
<organism evidence="3 4">
    <name type="scientific">Dioscorea zingiberensis</name>
    <dbReference type="NCBI Taxonomy" id="325984"/>
    <lineage>
        <taxon>Eukaryota</taxon>
        <taxon>Viridiplantae</taxon>
        <taxon>Streptophyta</taxon>
        <taxon>Embryophyta</taxon>
        <taxon>Tracheophyta</taxon>
        <taxon>Spermatophyta</taxon>
        <taxon>Magnoliopsida</taxon>
        <taxon>Liliopsida</taxon>
        <taxon>Dioscoreales</taxon>
        <taxon>Dioscoreaceae</taxon>
        <taxon>Dioscorea</taxon>
    </lineage>
</organism>
<dbReference type="PANTHER" id="PTHR37888">
    <property type="entry name" value="DNA-BINDING BROMODOMAIN-CONTAINING PROTEIN"/>
    <property type="match status" value="1"/>
</dbReference>
<gene>
    <name evidence="3" type="ORF">J5N97_000017</name>
</gene>
<dbReference type="PANTHER" id="PTHR37888:SF11">
    <property type="entry name" value="DNA-BINDING BROMODOMAIN-CONTAINING PROTEIN"/>
    <property type="match status" value="1"/>
</dbReference>
<dbReference type="InterPro" id="IPR009057">
    <property type="entry name" value="Homeodomain-like_sf"/>
</dbReference>
<reference evidence="3 4" key="1">
    <citation type="journal article" date="2022" name="Hortic Res">
        <title>The genome of Dioscorea zingiberensis sheds light on the biosynthesis, origin and evolution of the medicinally important diosgenin saponins.</title>
        <authorList>
            <person name="Li Y."/>
            <person name="Tan C."/>
            <person name="Li Z."/>
            <person name="Guo J."/>
            <person name="Li S."/>
            <person name="Chen X."/>
            <person name="Wang C."/>
            <person name="Dai X."/>
            <person name="Yang H."/>
            <person name="Song W."/>
            <person name="Hou L."/>
            <person name="Xu J."/>
            <person name="Tong Z."/>
            <person name="Xu A."/>
            <person name="Yuan X."/>
            <person name="Wang W."/>
            <person name="Yang Q."/>
            <person name="Chen L."/>
            <person name="Sun Z."/>
            <person name="Wang K."/>
            <person name="Pan B."/>
            <person name="Chen J."/>
            <person name="Bao Y."/>
            <person name="Liu F."/>
            <person name="Qi X."/>
            <person name="Gang D.R."/>
            <person name="Wen J."/>
            <person name="Li J."/>
        </authorList>
    </citation>
    <scope>NUCLEOTIDE SEQUENCE [LARGE SCALE GENOMIC DNA]</scope>
    <source>
        <strain evidence="3">Dzin_1.0</strain>
    </source>
</reference>
<name>A0A9D5H3A9_9LILI</name>
<accession>A0A9D5H3A9</accession>
<dbReference type="Proteomes" id="UP001085076">
    <property type="component" value="Unassembled WGS sequence"/>
</dbReference>
<dbReference type="OrthoDB" id="1742084at2759"/>
<feature type="compositionally biased region" description="Basic and acidic residues" evidence="1">
    <location>
        <begin position="203"/>
        <end position="219"/>
    </location>
</feature>
<comment type="caution">
    <text evidence="3">The sequence shown here is derived from an EMBL/GenBank/DDBJ whole genome shotgun (WGS) entry which is preliminary data.</text>
</comment>
<dbReference type="SUPFAM" id="SSF46689">
    <property type="entry name" value="Homeodomain-like"/>
    <property type="match status" value="1"/>
</dbReference>
<dbReference type="InterPro" id="IPR001005">
    <property type="entry name" value="SANT/Myb"/>
</dbReference>
<evidence type="ECO:0000259" key="2">
    <source>
        <dbReference type="SMART" id="SM00717"/>
    </source>
</evidence>
<feature type="compositionally biased region" description="Basic residues" evidence="1">
    <location>
        <begin position="264"/>
        <end position="275"/>
    </location>
</feature>
<evidence type="ECO:0000313" key="4">
    <source>
        <dbReference type="Proteomes" id="UP001085076"/>
    </source>
</evidence>
<proteinExistence type="predicted"/>
<dbReference type="SMART" id="SM00717">
    <property type="entry name" value="SANT"/>
    <property type="match status" value="1"/>
</dbReference>
<feature type="compositionally biased region" description="Basic and acidic residues" evidence="1">
    <location>
        <begin position="228"/>
        <end position="255"/>
    </location>
</feature>
<sequence>MARSEDPEEGEGEIWGTWEELLLASAVSRHGTNRWDSVAMEVQSRIPPSSAHLFTSLRCRQRFHLLQHRFSTTAAATAEGEPDVGSSPDVPWLEELRRLRVAELRREVDRSDLSIRNLQLKVKRLKDERERERSIGEAEHGSGGANRKSGEERKGSAGSTPEALAGDRISGRSCKESNSTDPKEDGRKPDWDVENAGDTAGDGNRKTDPIAGERSDDRSSAAGDPDPADPRESGESAAESKGDEAEEREGEKESSEVQSSASLTRRRRRMGRRQKAPSASSSGVAAAGAEEPETDVGSPHAGSVPAVGSQPLFSFLHIVRSNKPGSVFARRLESQVLPISRVFFS</sequence>
<feature type="compositionally biased region" description="Basic and acidic residues" evidence="1">
    <location>
        <begin position="125"/>
        <end position="140"/>
    </location>
</feature>
<evidence type="ECO:0000313" key="3">
    <source>
        <dbReference type="EMBL" id="KAJ0961698.1"/>
    </source>
</evidence>
<dbReference type="Pfam" id="PF00249">
    <property type="entry name" value="Myb_DNA-binding"/>
    <property type="match status" value="1"/>
</dbReference>
<feature type="compositionally biased region" description="Basic and acidic residues" evidence="1">
    <location>
        <begin position="181"/>
        <end position="191"/>
    </location>
</feature>
<evidence type="ECO:0000256" key="1">
    <source>
        <dbReference type="SAM" id="MobiDB-lite"/>
    </source>
</evidence>
<feature type="region of interest" description="Disordered" evidence="1">
    <location>
        <begin position="125"/>
        <end position="308"/>
    </location>
</feature>
<protein>
    <recommendedName>
        <fullName evidence="2">Myb-like domain-containing protein</fullName>
    </recommendedName>
</protein>
<feature type="compositionally biased region" description="Low complexity" evidence="1">
    <location>
        <begin position="276"/>
        <end position="289"/>
    </location>
</feature>
<dbReference type="Gene3D" id="1.10.10.60">
    <property type="entry name" value="Homeodomain-like"/>
    <property type="match status" value="1"/>
</dbReference>
<dbReference type="AlphaFoldDB" id="A0A9D5H3A9"/>
<dbReference type="CDD" id="cd00167">
    <property type="entry name" value="SANT"/>
    <property type="match status" value="1"/>
</dbReference>
<dbReference type="EMBL" id="JAGGNH010000011">
    <property type="protein sequence ID" value="KAJ0961698.1"/>
    <property type="molecule type" value="Genomic_DNA"/>
</dbReference>
<feature type="domain" description="Myb-like" evidence="2">
    <location>
        <begin position="11"/>
        <end position="69"/>
    </location>
</feature>